<feature type="domain" description="Glycosyl transferase family 1" evidence="1">
    <location>
        <begin position="228"/>
        <end position="378"/>
    </location>
</feature>
<organism evidence="3 4">
    <name type="scientific">Candidatus Portnoybacteria bacterium CG11_big_fil_rev_8_21_14_0_20_40_15</name>
    <dbReference type="NCBI Taxonomy" id="1974817"/>
    <lineage>
        <taxon>Bacteria</taxon>
        <taxon>Candidatus Portnoyibacteriota</taxon>
    </lineage>
</organism>
<dbReference type="SUPFAM" id="SSF53756">
    <property type="entry name" value="UDP-Glycosyltransferase/glycogen phosphorylase"/>
    <property type="match status" value="1"/>
</dbReference>
<gene>
    <name evidence="3" type="ORF">COV84_04140</name>
</gene>
<sequence length="406" mass="45867">MVNCRQKIKMKILFILDEFLPENSGGAANVAFSLAKGLVSSEQELLVLTATNDKSLVGEIEIEGIKIRRIHTRPFGKLRNFKNLKNRDILVKTKNVLLEYKPDIVHIHTLHHRFSYGVISLAKKFSKTVFLTLHDAQTVFNGKLFPKRKICGLDPRCDYKKNWFDRLKRDGLAYNPFQRFFIKRALKNVDKIFVVSHVLKNALEANGISNIVVIHNGINADEWAGEEATGNNILFAGRVDEAKGVSVLIRAFNIINSEIPDAKLTIVGDGNFNAGGNQNVKVLPWQDREAMKKIFSESKIIVVPSLYLDPFPTVNLEAMACKKPVIGTCFGGTPETVINNETGYIVNPYNEKELADKIIDLLKSPAKARTFGQAGYERVKNEFSLEKQTKKTMEWYQRMPSDKRPS</sequence>
<proteinExistence type="predicted"/>
<evidence type="ECO:0000259" key="2">
    <source>
        <dbReference type="Pfam" id="PF13439"/>
    </source>
</evidence>
<dbReference type="Gene3D" id="3.40.50.2000">
    <property type="entry name" value="Glycogen Phosphorylase B"/>
    <property type="match status" value="2"/>
</dbReference>
<dbReference type="Pfam" id="PF00534">
    <property type="entry name" value="Glycos_transf_1"/>
    <property type="match status" value="1"/>
</dbReference>
<dbReference type="Proteomes" id="UP000229317">
    <property type="component" value="Unassembled WGS sequence"/>
</dbReference>
<dbReference type="CDD" id="cd03801">
    <property type="entry name" value="GT4_PimA-like"/>
    <property type="match status" value="1"/>
</dbReference>
<dbReference type="EMBL" id="PCVO01000063">
    <property type="protein sequence ID" value="PIQ74894.1"/>
    <property type="molecule type" value="Genomic_DNA"/>
</dbReference>
<dbReference type="InterPro" id="IPR028098">
    <property type="entry name" value="Glyco_trans_4-like_N"/>
</dbReference>
<evidence type="ECO:0008006" key="5">
    <source>
        <dbReference type="Google" id="ProtNLM"/>
    </source>
</evidence>
<accession>A0A2H0KTZ9</accession>
<evidence type="ECO:0000313" key="4">
    <source>
        <dbReference type="Proteomes" id="UP000229317"/>
    </source>
</evidence>
<dbReference type="PANTHER" id="PTHR45947:SF3">
    <property type="entry name" value="SULFOQUINOVOSYL TRANSFERASE SQD2"/>
    <property type="match status" value="1"/>
</dbReference>
<name>A0A2H0KTZ9_9BACT</name>
<reference evidence="3 4" key="1">
    <citation type="submission" date="2017-09" db="EMBL/GenBank/DDBJ databases">
        <title>Depth-based differentiation of microbial function through sediment-hosted aquifers and enrichment of novel symbionts in the deep terrestrial subsurface.</title>
        <authorList>
            <person name="Probst A.J."/>
            <person name="Ladd B."/>
            <person name="Jarett J.K."/>
            <person name="Geller-Mcgrath D.E."/>
            <person name="Sieber C.M."/>
            <person name="Emerson J.B."/>
            <person name="Anantharaman K."/>
            <person name="Thomas B.C."/>
            <person name="Malmstrom R."/>
            <person name="Stieglmeier M."/>
            <person name="Klingl A."/>
            <person name="Woyke T."/>
            <person name="Ryan C.M."/>
            <person name="Banfield J.F."/>
        </authorList>
    </citation>
    <scope>NUCLEOTIDE SEQUENCE [LARGE SCALE GENOMIC DNA]</scope>
    <source>
        <strain evidence="3">CG11_big_fil_rev_8_21_14_0_20_40_15</strain>
    </source>
</reference>
<dbReference type="PANTHER" id="PTHR45947">
    <property type="entry name" value="SULFOQUINOVOSYL TRANSFERASE SQD2"/>
    <property type="match status" value="1"/>
</dbReference>
<feature type="domain" description="Glycosyltransferase subfamily 4-like N-terminal" evidence="2">
    <location>
        <begin position="25"/>
        <end position="221"/>
    </location>
</feature>
<evidence type="ECO:0000259" key="1">
    <source>
        <dbReference type="Pfam" id="PF00534"/>
    </source>
</evidence>
<dbReference type="InterPro" id="IPR050194">
    <property type="entry name" value="Glycosyltransferase_grp1"/>
</dbReference>
<dbReference type="GO" id="GO:0016757">
    <property type="term" value="F:glycosyltransferase activity"/>
    <property type="evidence" value="ECO:0007669"/>
    <property type="project" value="InterPro"/>
</dbReference>
<protein>
    <recommendedName>
        <fullName evidence="5">Glycosyltransferase subfamily 4-like N-terminal domain-containing protein</fullName>
    </recommendedName>
</protein>
<comment type="caution">
    <text evidence="3">The sequence shown here is derived from an EMBL/GenBank/DDBJ whole genome shotgun (WGS) entry which is preliminary data.</text>
</comment>
<dbReference type="Pfam" id="PF13439">
    <property type="entry name" value="Glyco_transf_4"/>
    <property type="match status" value="1"/>
</dbReference>
<evidence type="ECO:0000313" key="3">
    <source>
        <dbReference type="EMBL" id="PIQ74894.1"/>
    </source>
</evidence>
<dbReference type="AlphaFoldDB" id="A0A2H0KTZ9"/>
<dbReference type="InterPro" id="IPR001296">
    <property type="entry name" value="Glyco_trans_1"/>
</dbReference>